<keyword evidence="6" id="KW-1185">Reference proteome</keyword>
<dbReference type="EMBL" id="LQCI01000049">
    <property type="protein sequence ID" value="KZB80367.1"/>
    <property type="molecule type" value="Genomic_DNA"/>
</dbReference>
<dbReference type="Pfam" id="PF00296">
    <property type="entry name" value="Bac_luciferase"/>
    <property type="match status" value="1"/>
</dbReference>
<keyword evidence="1" id="KW-0560">Oxidoreductase</keyword>
<dbReference type="Proteomes" id="UP000186883">
    <property type="component" value="Unassembled WGS sequence"/>
</dbReference>
<accession>A0A154M7Q4</accession>
<dbReference type="PANTHER" id="PTHR43244">
    <property type="match status" value="1"/>
</dbReference>
<reference evidence="4 6" key="2">
    <citation type="submission" date="2016-11" db="EMBL/GenBank/DDBJ databases">
        <title>Genome sequencing of Amycolatopsis regifaucium.</title>
        <authorList>
            <person name="Mayilraj S."/>
            <person name="Kaur N."/>
        </authorList>
    </citation>
    <scope>NUCLEOTIDE SEQUENCE [LARGE SCALE GENOMIC DNA]</scope>
    <source>
        <strain evidence="4 6">GY080</strain>
    </source>
</reference>
<feature type="domain" description="Luciferase-like" evidence="2">
    <location>
        <begin position="17"/>
        <end position="113"/>
    </location>
</feature>
<comment type="caution">
    <text evidence="3">The sequence shown here is derived from an EMBL/GenBank/DDBJ whole genome shotgun (WGS) entry which is preliminary data.</text>
</comment>
<evidence type="ECO:0000313" key="5">
    <source>
        <dbReference type="Proteomes" id="UP000076321"/>
    </source>
</evidence>
<sequence>MEELLRHAEQADRAGLDVVSLEGEFYSVAGLEPAAAAAPPVWTGAVGPKSLAVTGKLADGWLPGRAADWLSPRFAESRPIIDKAAVEAGRDPAEVATIYHFPGRITENPLAATRGDDGRWIGGSVEQWVEELTSAVRNHAAAGFICFPVNDGTSTGSVLGRSYRQSRIPAGRPCTKPRGELHGSSRSRRICLDAKSTEGVSESFAGLRLW</sequence>
<dbReference type="Proteomes" id="UP000076321">
    <property type="component" value="Unassembled WGS sequence"/>
</dbReference>
<evidence type="ECO:0000259" key="2">
    <source>
        <dbReference type="Pfam" id="PF00296"/>
    </source>
</evidence>
<dbReference type="SUPFAM" id="SSF51679">
    <property type="entry name" value="Bacterial luciferase-like"/>
    <property type="match status" value="1"/>
</dbReference>
<dbReference type="GO" id="GO:0016705">
    <property type="term" value="F:oxidoreductase activity, acting on paired donors, with incorporation or reduction of molecular oxygen"/>
    <property type="evidence" value="ECO:0007669"/>
    <property type="project" value="InterPro"/>
</dbReference>
<proteinExistence type="predicted"/>
<dbReference type="InterPro" id="IPR011251">
    <property type="entry name" value="Luciferase-like_dom"/>
</dbReference>
<dbReference type="RefSeq" id="WP_061984424.1">
    <property type="nucleotide sequence ID" value="NZ_FOPQ01000015.1"/>
</dbReference>
<evidence type="ECO:0000256" key="1">
    <source>
        <dbReference type="ARBA" id="ARBA00023002"/>
    </source>
</evidence>
<dbReference type="EMBL" id="LOBU02000017">
    <property type="protein sequence ID" value="OKA05336.1"/>
    <property type="molecule type" value="Genomic_DNA"/>
</dbReference>
<dbReference type="PANTHER" id="PTHR43244:SF1">
    <property type="entry name" value="5,10-METHYLENETETRAHYDROMETHANOPTERIN REDUCTASE"/>
    <property type="match status" value="1"/>
</dbReference>
<dbReference type="InterPro" id="IPR050564">
    <property type="entry name" value="F420-G6PD/mer"/>
</dbReference>
<evidence type="ECO:0000313" key="3">
    <source>
        <dbReference type="EMBL" id="KZB80367.1"/>
    </source>
</evidence>
<organism evidence="3 5">
    <name type="scientific">Amycolatopsis regifaucium</name>
    <dbReference type="NCBI Taxonomy" id="546365"/>
    <lineage>
        <taxon>Bacteria</taxon>
        <taxon>Bacillati</taxon>
        <taxon>Actinomycetota</taxon>
        <taxon>Actinomycetes</taxon>
        <taxon>Pseudonocardiales</taxon>
        <taxon>Pseudonocardiaceae</taxon>
        <taxon>Amycolatopsis</taxon>
    </lineage>
</organism>
<dbReference type="InterPro" id="IPR036661">
    <property type="entry name" value="Luciferase-like_sf"/>
</dbReference>
<dbReference type="AlphaFoldDB" id="A0A154M7Q4"/>
<protein>
    <recommendedName>
        <fullName evidence="2">Luciferase-like domain-containing protein</fullName>
    </recommendedName>
</protein>
<gene>
    <name evidence="4" type="ORF">ATP06_0226585</name>
    <name evidence="3" type="ORF">AVL48_12765</name>
</gene>
<dbReference type="Gene3D" id="3.20.20.30">
    <property type="entry name" value="Luciferase-like domain"/>
    <property type="match status" value="1"/>
</dbReference>
<evidence type="ECO:0000313" key="4">
    <source>
        <dbReference type="EMBL" id="OKA05336.1"/>
    </source>
</evidence>
<reference evidence="3 5" key="1">
    <citation type="submission" date="2015-12" db="EMBL/GenBank/DDBJ databases">
        <title>Amycolatopsis regifaucium genome sequencing and assembly.</title>
        <authorList>
            <person name="Mayilraj S."/>
        </authorList>
    </citation>
    <scope>NUCLEOTIDE SEQUENCE [LARGE SCALE GENOMIC DNA]</scope>
    <source>
        <strain evidence="3 5">GY080</strain>
    </source>
</reference>
<evidence type="ECO:0000313" key="6">
    <source>
        <dbReference type="Proteomes" id="UP000186883"/>
    </source>
</evidence>
<name>A0A154M7Q4_9PSEU</name>